<evidence type="ECO:0000256" key="3">
    <source>
        <dbReference type="ARBA" id="ARBA00022692"/>
    </source>
</evidence>
<dbReference type="PANTHER" id="PTHR11384:SF67">
    <property type="entry name" value="ATP-BINDING CASSETTE SUB-FAMILY D MEMBER 1"/>
    <property type="match status" value="1"/>
</dbReference>
<protein>
    <recommendedName>
        <fullName evidence="6">ABC transporter domain-containing protein</fullName>
    </recommendedName>
</protein>
<dbReference type="Gene3D" id="3.40.50.300">
    <property type="entry name" value="P-loop containing nucleotide triphosphate hydrolases"/>
    <property type="match status" value="1"/>
</dbReference>
<evidence type="ECO:0000313" key="7">
    <source>
        <dbReference type="EMBL" id="KMS65131.1"/>
    </source>
</evidence>
<dbReference type="SUPFAM" id="SSF52540">
    <property type="entry name" value="P-loop containing nucleoside triphosphate hydrolases"/>
    <property type="match status" value="1"/>
</dbReference>
<evidence type="ECO:0000256" key="2">
    <source>
        <dbReference type="ARBA" id="ARBA00022448"/>
    </source>
</evidence>
<evidence type="ECO:0000256" key="4">
    <source>
        <dbReference type="ARBA" id="ARBA00022989"/>
    </source>
</evidence>
<dbReference type="GO" id="GO:0005778">
    <property type="term" value="C:peroxisomal membrane"/>
    <property type="evidence" value="ECO:0007669"/>
    <property type="project" value="TreeGrafter"/>
</dbReference>
<keyword evidence="4" id="KW-1133">Transmembrane helix</keyword>
<feature type="non-terminal residue" evidence="7">
    <location>
        <position position="118"/>
    </location>
</feature>
<dbReference type="GO" id="GO:0016887">
    <property type="term" value="F:ATP hydrolysis activity"/>
    <property type="evidence" value="ECO:0007669"/>
    <property type="project" value="InterPro"/>
</dbReference>
<keyword evidence="3" id="KW-0812">Transmembrane</keyword>
<dbReference type="GO" id="GO:0006635">
    <property type="term" value="P:fatty acid beta-oxidation"/>
    <property type="evidence" value="ECO:0007669"/>
    <property type="project" value="TreeGrafter"/>
</dbReference>
<organism evidence="7 8">
    <name type="scientific">Beta vulgaris subsp. vulgaris</name>
    <name type="common">Beet</name>
    <dbReference type="NCBI Taxonomy" id="3555"/>
    <lineage>
        <taxon>Eukaryota</taxon>
        <taxon>Viridiplantae</taxon>
        <taxon>Streptophyta</taxon>
        <taxon>Embryophyta</taxon>
        <taxon>Tracheophyta</taxon>
        <taxon>Spermatophyta</taxon>
        <taxon>Magnoliopsida</taxon>
        <taxon>eudicotyledons</taxon>
        <taxon>Gunneridae</taxon>
        <taxon>Pentapetalae</taxon>
        <taxon>Caryophyllales</taxon>
        <taxon>Chenopodiaceae</taxon>
        <taxon>Betoideae</taxon>
        <taxon>Beta</taxon>
    </lineage>
</organism>
<dbReference type="eggNOG" id="KOG0064">
    <property type="taxonomic scope" value="Eukaryota"/>
</dbReference>
<evidence type="ECO:0000256" key="1">
    <source>
        <dbReference type="ARBA" id="ARBA00008575"/>
    </source>
</evidence>
<evidence type="ECO:0000256" key="5">
    <source>
        <dbReference type="ARBA" id="ARBA00023136"/>
    </source>
</evidence>
<keyword evidence="8" id="KW-1185">Reference proteome</keyword>
<dbReference type="InterPro" id="IPR027417">
    <property type="entry name" value="P-loop_NTPase"/>
</dbReference>
<feature type="domain" description="ABC transporter" evidence="6">
    <location>
        <begin position="70"/>
        <end position="106"/>
    </location>
</feature>
<name>A0A0J7YNH9_BETVV</name>
<dbReference type="GO" id="GO:0007031">
    <property type="term" value="P:peroxisome organization"/>
    <property type="evidence" value="ECO:0007669"/>
    <property type="project" value="TreeGrafter"/>
</dbReference>
<dbReference type="GO" id="GO:0042626">
    <property type="term" value="F:ATPase-coupled transmembrane transporter activity"/>
    <property type="evidence" value="ECO:0007669"/>
    <property type="project" value="TreeGrafter"/>
</dbReference>
<dbReference type="InterPro" id="IPR050835">
    <property type="entry name" value="ABC_transporter_sub-D"/>
</dbReference>
<feature type="non-terminal residue" evidence="7">
    <location>
        <position position="1"/>
    </location>
</feature>
<keyword evidence="2" id="KW-0813">Transport</keyword>
<accession>A0A0J7YNH9</accession>
<evidence type="ECO:0000313" key="8">
    <source>
        <dbReference type="Proteomes" id="UP000035740"/>
    </source>
</evidence>
<proteinExistence type="inferred from homology"/>
<gene>
    <name evidence="7" type="ORF">BVRB_039120</name>
</gene>
<dbReference type="OrthoDB" id="422637at2759"/>
<dbReference type="Pfam" id="PF00005">
    <property type="entry name" value="ABC_tran"/>
    <property type="match status" value="1"/>
</dbReference>
<sequence length="118" mass="12965">ELAGYTSRVMILFETLEDVNNSIYHKFIPEANQAVLARYSGGMTEFSNGAIEFDDVPIITPNGDELVPALSMVIEPGMHTLITGPNGCGKSSLFRILGGLWPVRHGVLRRPLPSDLFY</sequence>
<dbReference type="GO" id="GO:0015910">
    <property type="term" value="P:long-chain fatty acid import into peroxisome"/>
    <property type="evidence" value="ECO:0007669"/>
    <property type="project" value="TreeGrafter"/>
</dbReference>
<dbReference type="Proteomes" id="UP000035740">
    <property type="component" value="Unassembled WGS sequence"/>
</dbReference>
<reference evidence="7 8" key="1">
    <citation type="journal article" date="2014" name="Nature">
        <title>The genome of the recently domesticated crop plant sugar beet (Beta vulgaris).</title>
        <authorList>
            <person name="Dohm J.C."/>
            <person name="Minoche A.E."/>
            <person name="Holtgrawe D."/>
            <person name="Capella-Gutierrez S."/>
            <person name="Zakrzewski F."/>
            <person name="Tafer H."/>
            <person name="Rupp O."/>
            <person name="Sorensen T.R."/>
            <person name="Stracke R."/>
            <person name="Reinhardt R."/>
            <person name="Goesmann A."/>
            <person name="Kraft T."/>
            <person name="Schulz B."/>
            <person name="Stadler P.F."/>
            <person name="Schmidt T."/>
            <person name="Gabaldon T."/>
            <person name="Lehrach H."/>
            <person name="Weisshaar B."/>
            <person name="Himmelbauer H."/>
        </authorList>
    </citation>
    <scope>NUCLEOTIDE SEQUENCE [LARGE SCALE GENOMIC DNA]</scope>
    <source>
        <tissue evidence="7">Taproot</tissue>
    </source>
</reference>
<dbReference type="GO" id="GO:0005324">
    <property type="term" value="F:long-chain fatty acid transmembrane transporter activity"/>
    <property type="evidence" value="ECO:0007669"/>
    <property type="project" value="TreeGrafter"/>
</dbReference>
<dbReference type="GO" id="GO:0005524">
    <property type="term" value="F:ATP binding"/>
    <property type="evidence" value="ECO:0007669"/>
    <property type="project" value="InterPro"/>
</dbReference>
<dbReference type="PANTHER" id="PTHR11384">
    <property type="entry name" value="ATP-BINDING CASSETTE, SUB-FAMILY D MEMBER"/>
    <property type="match status" value="1"/>
</dbReference>
<dbReference type="GO" id="GO:0042760">
    <property type="term" value="P:very long-chain fatty acid catabolic process"/>
    <property type="evidence" value="ECO:0007669"/>
    <property type="project" value="TreeGrafter"/>
</dbReference>
<comment type="similarity">
    <text evidence="1">Belongs to the ABC transporter superfamily. ABCD family. Peroxisomal fatty acyl CoA transporter (TC 3.A.1.203) subfamily.</text>
</comment>
<dbReference type="Gramene" id="KMS65131">
    <property type="protein sequence ID" value="KMS65131"/>
    <property type="gene ID" value="BVRB_039120"/>
</dbReference>
<dbReference type="InterPro" id="IPR003439">
    <property type="entry name" value="ABC_transporter-like_ATP-bd"/>
</dbReference>
<evidence type="ECO:0000259" key="6">
    <source>
        <dbReference type="Pfam" id="PF00005"/>
    </source>
</evidence>
<dbReference type="EMBL" id="KQ114141">
    <property type="protein sequence ID" value="KMS65131.1"/>
    <property type="molecule type" value="Genomic_DNA"/>
</dbReference>
<dbReference type="AlphaFoldDB" id="A0A0J7YNH9"/>
<keyword evidence="5" id="KW-0472">Membrane</keyword>